<dbReference type="EMBL" id="CP058316">
    <property type="protein sequence ID" value="QLD10823.1"/>
    <property type="molecule type" value="Genomic_DNA"/>
</dbReference>
<feature type="transmembrane region" description="Helical" evidence="1">
    <location>
        <begin position="6"/>
        <end position="25"/>
    </location>
</feature>
<dbReference type="AlphaFoldDB" id="A0A7D5JXA7"/>
<evidence type="ECO:0000313" key="2">
    <source>
        <dbReference type="EMBL" id="QLD10823.1"/>
    </source>
</evidence>
<keyword evidence="1" id="KW-0472">Membrane</keyword>
<keyword evidence="1" id="KW-0812">Transmembrane</keyword>
<proteinExistence type="predicted"/>
<sequence>MEDLIARVILFLVMAGAGVALIWVANAGASGRLKRNQVAGIRTPSTLASDEAWLAAHVRAKRPTLITGGLSIAVALSTLLPVPTEALTIGVLVGSILMLFVMLWGARVGGKAAAKASRTTPG</sequence>
<reference evidence="2 3" key="1">
    <citation type="submission" date="2020-06" db="EMBL/GenBank/DDBJ databases">
        <authorList>
            <person name="Jo H."/>
        </authorList>
    </citation>
    <scope>NUCLEOTIDE SEQUENCE [LARGE SCALE GENOMIC DNA]</scope>
    <source>
        <strain evidence="2 3">I46</strain>
    </source>
</reference>
<name>A0A7D5JXA7_9MICO</name>
<dbReference type="RefSeq" id="WP_178010259.1">
    <property type="nucleotide sequence ID" value="NZ_CP058316.1"/>
</dbReference>
<keyword evidence="1" id="KW-1133">Transmembrane helix</keyword>
<evidence type="ECO:0000256" key="1">
    <source>
        <dbReference type="SAM" id="Phobius"/>
    </source>
</evidence>
<dbReference type="InterPro" id="IPR025962">
    <property type="entry name" value="SdpI/YhfL"/>
</dbReference>
<protein>
    <submittedName>
        <fullName evidence="2">SdpI family protein</fullName>
    </submittedName>
</protein>
<evidence type="ECO:0000313" key="3">
    <source>
        <dbReference type="Proteomes" id="UP000509638"/>
    </source>
</evidence>
<organism evidence="2 3">
    <name type="scientific">Microbacterium oleivorans</name>
    <dbReference type="NCBI Taxonomy" id="273677"/>
    <lineage>
        <taxon>Bacteria</taxon>
        <taxon>Bacillati</taxon>
        <taxon>Actinomycetota</taxon>
        <taxon>Actinomycetes</taxon>
        <taxon>Micrococcales</taxon>
        <taxon>Microbacteriaceae</taxon>
        <taxon>Microbacterium</taxon>
    </lineage>
</organism>
<accession>A0A7D5JXA7</accession>
<feature type="transmembrane region" description="Helical" evidence="1">
    <location>
        <begin position="63"/>
        <end position="80"/>
    </location>
</feature>
<dbReference type="Pfam" id="PF13630">
    <property type="entry name" value="SdpI"/>
    <property type="match status" value="1"/>
</dbReference>
<gene>
    <name evidence="2" type="ORF">HW566_02930</name>
</gene>
<dbReference type="Proteomes" id="UP000509638">
    <property type="component" value="Chromosome"/>
</dbReference>
<feature type="transmembrane region" description="Helical" evidence="1">
    <location>
        <begin position="86"/>
        <end position="106"/>
    </location>
</feature>